<protein>
    <recommendedName>
        <fullName evidence="4">Histidine kinase</fullName>
    </recommendedName>
</protein>
<organism evidence="2 3">
    <name type="scientific">Microbacterium terricola</name>
    <dbReference type="NCBI Taxonomy" id="344163"/>
    <lineage>
        <taxon>Bacteria</taxon>
        <taxon>Bacillati</taxon>
        <taxon>Actinomycetota</taxon>
        <taxon>Actinomycetes</taxon>
        <taxon>Micrococcales</taxon>
        <taxon>Microbacteriaceae</taxon>
        <taxon>Microbacterium</taxon>
    </lineage>
</organism>
<gene>
    <name evidence="2" type="ORF">Microterr_07480</name>
</gene>
<dbReference type="RefSeq" id="WP_263796066.1">
    <property type="nucleotide sequence ID" value="NZ_AP027141.1"/>
</dbReference>
<keyword evidence="1" id="KW-0812">Transmembrane</keyword>
<keyword evidence="3" id="KW-1185">Reference proteome</keyword>
<feature type="transmembrane region" description="Helical" evidence="1">
    <location>
        <begin position="12"/>
        <end position="30"/>
    </location>
</feature>
<proteinExistence type="predicted"/>
<dbReference type="EMBL" id="AP027141">
    <property type="protein sequence ID" value="BDV30088.1"/>
    <property type="molecule type" value="Genomic_DNA"/>
</dbReference>
<evidence type="ECO:0000256" key="1">
    <source>
        <dbReference type="SAM" id="Phobius"/>
    </source>
</evidence>
<feature type="transmembrane region" description="Helical" evidence="1">
    <location>
        <begin position="101"/>
        <end position="122"/>
    </location>
</feature>
<evidence type="ECO:0000313" key="3">
    <source>
        <dbReference type="Proteomes" id="UP001317779"/>
    </source>
</evidence>
<accession>A0ABM8DWP2</accession>
<keyword evidence="1" id="KW-0472">Membrane</keyword>
<sequence>MRTNAWDRVAGVLVGLEAAALFVLVARQVMALLTGDTESLESAIALVVLSVVGTVAVAAFAAAIWRGRSWGRSGGIVTQLLILAVAGGAATGAYAEPVVALAIAAPAVVTLVLLILGVRAAGREPAAGE</sequence>
<evidence type="ECO:0000313" key="2">
    <source>
        <dbReference type="EMBL" id="BDV30088.1"/>
    </source>
</evidence>
<dbReference type="Proteomes" id="UP001317779">
    <property type="component" value="Chromosome"/>
</dbReference>
<name>A0ABM8DWP2_9MICO</name>
<evidence type="ECO:0008006" key="4">
    <source>
        <dbReference type="Google" id="ProtNLM"/>
    </source>
</evidence>
<feature type="transmembrane region" description="Helical" evidence="1">
    <location>
        <begin position="42"/>
        <end position="64"/>
    </location>
</feature>
<keyword evidence="1" id="KW-1133">Transmembrane helix</keyword>
<feature type="transmembrane region" description="Helical" evidence="1">
    <location>
        <begin position="76"/>
        <end position="95"/>
    </location>
</feature>
<reference evidence="2 3" key="1">
    <citation type="submission" date="2022-12" db="EMBL/GenBank/DDBJ databases">
        <title>Microbacterium terricola strain KV-448 chromosome, complete genome.</title>
        <authorList>
            <person name="Oshima T."/>
            <person name="Moriya T."/>
            <person name="Bessho Y."/>
        </authorList>
    </citation>
    <scope>NUCLEOTIDE SEQUENCE [LARGE SCALE GENOMIC DNA]</scope>
    <source>
        <strain evidence="2 3">KV-448</strain>
    </source>
</reference>